<reference evidence="2 3" key="1">
    <citation type="submission" date="2013-05" db="EMBL/GenBank/DDBJ databases">
        <title>Drechslerella stenobrocha genome reveals carnivorous origination and mechanical trapping mechanism of predatory fungi.</title>
        <authorList>
            <person name="Liu X."/>
            <person name="Zhang W."/>
            <person name="Liu K."/>
        </authorList>
    </citation>
    <scope>NUCLEOTIDE SEQUENCE [LARGE SCALE GENOMIC DNA]</scope>
    <source>
        <strain evidence="2 3">248</strain>
    </source>
</reference>
<accession>W7HXW9</accession>
<protein>
    <submittedName>
        <fullName evidence="2">Uncharacterized protein</fullName>
    </submittedName>
</protein>
<dbReference type="Proteomes" id="UP000024837">
    <property type="component" value="Unassembled WGS sequence"/>
</dbReference>
<feature type="compositionally biased region" description="Acidic residues" evidence="1">
    <location>
        <begin position="355"/>
        <end position="366"/>
    </location>
</feature>
<sequence>MTASPETRYEIDANFNCEVHLSEGPNKHIYCVSKSALRLASSVLAKMKKKTPEDLDLKRIFRLACLCDKYDCVDVAKPLINEIGEGLWQANRDDFWTPFSTYDGSRLQPEDGEDARASATDRESSIYTIGGEVDVFASDKPAVANMLLYVSFIFDLEQIFQRAYYRYLMIWQPKKQAGDSDSVVNGPICLPHRLYKHFMAEWEEKRTAIVRVVNTQIQRYTYGLLYGKDVKCLRHGDCTLCDIALYGSFIRRLCYMGLFPVQEKSDALSLLELSGRVKTIKIGHYWDTRASSTPMFPHNECMSRLMRDLRVAVAAVVNGRSELKLQDFKTECGVKRKFVMFEEGGEEGEKAGPEEKDEEGSESQGW</sequence>
<evidence type="ECO:0000256" key="1">
    <source>
        <dbReference type="SAM" id="MobiDB-lite"/>
    </source>
</evidence>
<keyword evidence="3" id="KW-1185">Reference proteome</keyword>
<dbReference type="AlphaFoldDB" id="W7HXW9"/>
<dbReference type="EMBL" id="KI966434">
    <property type="protein sequence ID" value="EWC44773.1"/>
    <property type="molecule type" value="Genomic_DNA"/>
</dbReference>
<feature type="region of interest" description="Disordered" evidence="1">
    <location>
        <begin position="343"/>
        <end position="366"/>
    </location>
</feature>
<dbReference type="OrthoDB" id="5275938at2759"/>
<organism evidence="2 3">
    <name type="scientific">Drechslerella stenobrocha 248</name>
    <dbReference type="NCBI Taxonomy" id="1043628"/>
    <lineage>
        <taxon>Eukaryota</taxon>
        <taxon>Fungi</taxon>
        <taxon>Dikarya</taxon>
        <taxon>Ascomycota</taxon>
        <taxon>Pezizomycotina</taxon>
        <taxon>Orbiliomycetes</taxon>
        <taxon>Orbiliales</taxon>
        <taxon>Orbiliaceae</taxon>
        <taxon>Drechslerella</taxon>
    </lineage>
</organism>
<gene>
    <name evidence="2" type="ORF">DRE_06411</name>
</gene>
<proteinExistence type="predicted"/>
<dbReference type="HOGENOM" id="CLU_690734_0_0_1"/>
<evidence type="ECO:0000313" key="3">
    <source>
        <dbReference type="Proteomes" id="UP000024837"/>
    </source>
</evidence>
<name>W7HXW9_9PEZI</name>
<evidence type="ECO:0000313" key="2">
    <source>
        <dbReference type="EMBL" id="EWC44773.1"/>
    </source>
</evidence>